<dbReference type="InterPro" id="IPR013783">
    <property type="entry name" value="Ig-like_fold"/>
</dbReference>
<organism evidence="3 4">
    <name type="scientific">Acinetobacter rongchengensis</name>
    <dbReference type="NCBI Taxonomy" id="2419601"/>
    <lineage>
        <taxon>Bacteria</taxon>
        <taxon>Pseudomonadati</taxon>
        <taxon>Pseudomonadota</taxon>
        <taxon>Gammaproteobacteria</taxon>
        <taxon>Moraxellales</taxon>
        <taxon>Moraxellaceae</taxon>
        <taxon>Acinetobacter</taxon>
    </lineage>
</organism>
<evidence type="ECO:0000313" key="3">
    <source>
        <dbReference type="EMBL" id="RKG39836.1"/>
    </source>
</evidence>
<evidence type="ECO:0000259" key="2">
    <source>
        <dbReference type="PROSITE" id="PS50093"/>
    </source>
</evidence>
<dbReference type="InterPro" id="IPR000601">
    <property type="entry name" value="PKD_dom"/>
</dbReference>
<name>A0A3A8F254_9GAMM</name>
<dbReference type="PROSITE" id="PS51257">
    <property type="entry name" value="PROKAR_LIPOPROTEIN"/>
    <property type="match status" value="1"/>
</dbReference>
<evidence type="ECO:0000256" key="1">
    <source>
        <dbReference type="SAM" id="SignalP"/>
    </source>
</evidence>
<dbReference type="InterPro" id="IPR048530">
    <property type="entry name" value="FAM171_N"/>
</dbReference>
<proteinExistence type="predicted"/>
<dbReference type="Gene3D" id="2.60.40.10">
    <property type="entry name" value="Immunoglobulins"/>
    <property type="match status" value="1"/>
</dbReference>
<dbReference type="SMART" id="SM00089">
    <property type="entry name" value="PKD"/>
    <property type="match status" value="1"/>
</dbReference>
<dbReference type="InterPro" id="IPR022409">
    <property type="entry name" value="PKD/Chitinase_dom"/>
</dbReference>
<keyword evidence="4" id="KW-1185">Reference proteome</keyword>
<dbReference type="CDD" id="cd00146">
    <property type="entry name" value="PKD"/>
    <property type="match status" value="1"/>
</dbReference>
<dbReference type="SUPFAM" id="SSF49299">
    <property type="entry name" value="PKD domain"/>
    <property type="match status" value="1"/>
</dbReference>
<dbReference type="OrthoDB" id="9790784at2"/>
<feature type="chain" id="PRO_5017271560" evidence="1">
    <location>
        <begin position="23"/>
        <end position="666"/>
    </location>
</feature>
<reference evidence="3 4" key="1">
    <citation type="submission" date="2018-09" db="EMBL/GenBank/DDBJ databases">
        <title>The draft genome of Acinetobacter spp. strains.</title>
        <authorList>
            <person name="Qin J."/>
            <person name="Feng Y."/>
            <person name="Zong Z."/>
        </authorList>
    </citation>
    <scope>NUCLEOTIDE SEQUENCE [LARGE SCALE GENOMIC DNA]</scope>
    <source>
        <strain evidence="3 4">WCHAc060115</strain>
    </source>
</reference>
<feature type="signal peptide" evidence="1">
    <location>
        <begin position="1"/>
        <end position="22"/>
    </location>
</feature>
<feature type="domain" description="PKD" evidence="2">
    <location>
        <begin position="57"/>
        <end position="110"/>
    </location>
</feature>
<dbReference type="Proteomes" id="UP000280405">
    <property type="component" value="Unassembled WGS sequence"/>
</dbReference>
<evidence type="ECO:0000313" key="4">
    <source>
        <dbReference type="Proteomes" id="UP000280405"/>
    </source>
</evidence>
<accession>A0A3A8F254</accession>
<gene>
    <name evidence="3" type="ORF">D7V20_04330</name>
</gene>
<dbReference type="Pfam" id="PF18911">
    <property type="entry name" value="PKD_4"/>
    <property type="match status" value="1"/>
</dbReference>
<keyword evidence="1" id="KW-0732">Signal</keyword>
<dbReference type="Pfam" id="PF10577">
    <property type="entry name" value="FAM171A1-2-B_N"/>
    <property type="match status" value="1"/>
</dbReference>
<sequence length="666" mass="71841">MMKTANYIKWFLFAFLSLFLVACKPTAKFEYSPTAPSSGEVIKFDATKTTVYKAKEGNAISVYAWDFGDGSKGTGKTIEHIYTTAGKYTVTLSVTDLAGQSSSTTQKITIKQGTVQTQDVAVSVQSIDGATIPNASVTILGQVATTDSNGLAALKVAIPQGTQQIVAKFEKSGFITQSIVYEVKNLKAVSANLLAIKQVIPIEDISVAQMIESRHLGATITIPANAFVKSDGRVATGAVTVELTPWDITNSDLNAMPANGVARDAQGNIVQLISAGMITATFKDADGQKLQLAVGKTADIQMNLPLKRINNQEMTVGTQIPMWHFDEVQGLWIEEGIGQVVASSESPTGLAVHATVHHFSTWNWDFKFENAGSVFVQCRQNGIGVPCYVTAKITLDDGSAFTKVNYFPVEGLTVINMPSNGSIEWSANDETGTMIGSQTSGTSGTVIIELSPPTTDNFVKCILPDGAEIACHGKMNGQINFTLSKEGGRVISGIQDQDNQLDWEAQTGLIYENNQWVRYKGTIISGLTGNVAIRLTEREVIQSNDIVSFPVVCTSFSNGSPVVDPNGNWEVDSKLIGKPCTVTLETMDRNNQYVSLSFEAIYGKPMTIAVPSDFLKGPDHGDFSRTLTGVVQVDNVTYLGREWLDTTSTPNPNEIIPIFLFDNSLQ</sequence>
<dbReference type="AlphaFoldDB" id="A0A3A8F254"/>
<dbReference type="InterPro" id="IPR035986">
    <property type="entry name" value="PKD_dom_sf"/>
</dbReference>
<dbReference type="PROSITE" id="PS50093">
    <property type="entry name" value="PKD"/>
    <property type="match status" value="1"/>
</dbReference>
<comment type="caution">
    <text evidence="3">The sequence shown here is derived from an EMBL/GenBank/DDBJ whole genome shotgun (WGS) entry which is preliminary data.</text>
</comment>
<protein>
    <submittedName>
        <fullName evidence="3">PKD domain-containing protein</fullName>
    </submittedName>
</protein>
<dbReference type="EMBL" id="RAXT01000004">
    <property type="protein sequence ID" value="RKG39836.1"/>
    <property type="molecule type" value="Genomic_DNA"/>
</dbReference>